<name>A0A286A0N2_9SPHI</name>
<dbReference type="SUPFAM" id="SSF56214">
    <property type="entry name" value="4'-phosphopantetheinyl transferase"/>
    <property type="match status" value="2"/>
</dbReference>
<evidence type="ECO:0000256" key="1">
    <source>
        <dbReference type="ARBA" id="ARBA00010990"/>
    </source>
</evidence>
<evidence type="ECO:0000313" key="5">
    <source>
        <dbReference type="EMBL" id="SOD15464.1"/>
    </source>
</evidence>
<evidence type="ECO:0000259" key="4">
    <source>
        <dbReference type="Pfam" id="PF22624"/>
    </source>
</evidence>
<evidence type="ECO:0000259" key="3">
    <source>
        <dbReference type="Pfam" id="PF01648"/>
    </source>
</evidence>
<proteinExistence type="inferred from homology"/>
<dbReference type="AlphaFoldDB" id="A0A286A0N2"/>
<keyword evidence="6" id="KW-1185">Reference proteome</keyword>
<dbReference type="InterPro" id="IPR050559">
    <property type="entry name" value="P-Pant_transferase_sf"/>
</dbReference>
<dbReference type="GO" id="GO:0019878">
    <property type="term" value="P:lysine biosynthetic process via aminoadipic acid"/>
    <property type="evidence" value="ECO:0007669"/>
    <property type="project" value="TreeGrafter"/>
</dbReference>
<dbReference type="Pfam" id="PF22624">
    <property type="entry name" value="AASDHPPT_N"/>
    <property type="match status" value="1"/>
</dbReference>
<dbReference type="GO" id="GO:0005829">
    <property type="term" value="C:cytosol"/>
    <property type="evidence" value="ECO:0007669"/>
    <property type="project" value="TreeGrafter"/>
</dbReference>
<sequence>MIDTLLSYDLAWKPYSIEQSLATDKTHIFRISVENHFQKIKRELPEVLSDREQDKAGRMFIQKDKERYAVSKFCLRTILSLCLNKAPHEVEFIFHEHKKPTVKDIEFNISHTGDYVLIAISPKPVGIDVEYLNREFDFKSILDITFSKKEIDFIGSEEVNPTNFYAMWTRKEALLKASGEGVSDNLHLIDCLSEYLERNKEVFKMRTFMIEESYVASIATSLDQKELQFWNWG</sequence>
<dbReference type="GO" id="GO:0000287">
    <property type="term" value="F:magnesium ion binding"/>
    <property type="evidence" value="ECO:0007669"/>
    <property type="project" value="InterPro"/>
</dbReference>
<dbReference type="PANTHER" id="PTHR12215">
    <property type="entry name" value="PHOSPHOPANTETHEINE TRANSFERASE"/>
    <property type="match status" value="1"/>
</dbReference>
<accession>A0A286A0N2</accession>
<dbReference type="Pfam" id="PF01648">
    <property type="entry name" value="ACPS"/>
    <property type="match status" value="1"/>
</dbReference>
<reference evidence="6" key="1">
    <citation type="submission" date="2017-09" db="EMBL/GenBank/DDBJ databases">
        <authorList>
            <person name="Varghese N."/>
            <person name="Submissions S."/>
        </authorList>
    </citation>
    <scope>NUCLEOTIDE SEQUENCE [LARGE SCALE GENOMIC DNA]</scope>
    <source>
        <strain evidence="6">CGMCC 1.12803</strain>
    </source>
</reference>
<keyword evidence="2 5" id="KW-0808">Transferase</keyword>
<evidence type="ECO:0000313" key="6">
    <source>
        <dbReference type="Proteomes" id="UP000219281"/>
    </source>
</evidence>
<gene>
    <name evidence="5" type="ORF">SAMN06297358_2458</name>
</gene>
<comment type="similarity">
    <text evidence="1">Belongs to the P-Pant transferase superfamily. Gsp/Sfp/HetI/AcpT family.</text>
</comment>
<evidence type="ECO:0000256" key="2">
    <source>
        <dbReference type="ARBA" id="ARBA00022679"/>
    </source>
</evidence>
<dbReference type="InterPro" id="IPR037143">
    <property type="entry name" value="4-PPantetheinyl_Trfase_dom_sf"/>
</dbReference>
<feature type="domain" description="4'-phosphopantetheinyl transferase" evidence="3">
    <location>
        <begin position="124"/>
        <end position="211"/>
    </location>
</feature>
<feature type="domain" description="4'-phosphopantetheinyl transferase N-terminal" evidence="4">
    <location>
        <begin position="46"/>
        <end position="121"/>
    </location>
</feature>
<dbReference type="GO" id="GO:0008897">
    <property type="term" value="F:holo-[acyl-carrier-protein] synthase activity"/>
    <property type="evidence" value="ECO:0007669"/>
    <property type="project" value="InterPro"/>
</dbReference>
<dbReference type="Proteomes" id="UP000219281">
    <property type="component" value="Unassembled WGS sequence"/>
</dbReference>
<protein>
    <submittedName>
        <fullName evidence="5">4'-phosphopantetheinyl transferase</fullName>
    </submittedName>
</protein>
<dbReference type="EMBL" id="OCMT01000002">
    <property type="protein sequence ID" value="SOD15464.1"/>
    <property type="molecule type" value="Genomic_DNA"/>
</dbReference>
<dbReference type="InterPro" id="IPR008278">
    <property type="entry name" value="4-PPantetheinyl_Trfase_dom"/>
</dbReference>
<dbReference type="InterPro" id="IPR055066">
    <property type="entry name" value="AASDHPPT_N"/>
</dbReference>
<dbReference type="RefSeq" id="WP_097132222.1">
    <property type="nucleotide sequence ID" value="NZ_OCMT01000002.1"/>
</dbReference>
<dbReference type="OrthoDB" id="9808281at2"/>
<dbReference type="PANTHER" id="PTHR12215:SF10">
    <property type="entry name" value="L-AMINOADIPATE-SEMIALDEHYDE DEHYDROGENASE-PHOSPHOPANTETHEINYL TRANSFERASE"/>
    <property type="match status" value="1"/>
</dbReference>
<dbReference type="Gene3D" id="3.90.470.20">
    <property type="entry name" value="4'-phosphopantetheinyl transferase domain"/>
    <property type="match status" value="2"/>
</dbReference>
<organism evidence="5 6">
    <name type="scientific">Pedobacter xixiisoli</name>
    <dbReference type="NCBI Taxonomy" id="1476464"/>
    <lineage>
        <taxon>Bacteria</taxon>
        <taxon>Pseudomonadati</taxon>
        <taxon>Bacteroidota</taxon>
        <taxon>Sphingobacteriia</taxon>
        <taxon>Sphingobacteriales</taxon>
        <taxon>Sphingobacteriaceae</taxon>
        <taxon>Pedobacter</taxon>
    </lineage>
</organism>